<evidence type="ECO:0000313" key="2">
    <source>
        <dbReference type="Proteomes" id="UP000269396"/>
    </source>
</evidence>
<proteinExistence type="predicted"/>
<dbReference type="Proteomes" id="UP000269396">
    <property type="component" value="Unassembled WGS sequence"/>
</dbReference>
<name>A0A183Q5C2_9TREM</name>
<dbReference type="InterPro" id="IPR032040">
    <property type="entry name" value="ELYS-bb"/>
</dbReference>
<protein>
    <submittedName>
        <fullName evidence="1">Uncharacterized protein</fullName>
    </submittedName>
</protein>
<reference evidence="1 2" key="1">
    <citation type="submission" date="2018-11" db="EMBL/GenBank/DDBJ databases">
        <authorList>
            <consortium name="Pathogen Informatics"/>
        </authorList>
    </citation>
    <scope>NUCLEOTIDE SEQUENCE [LARGE SCALE GENOMIC DNA]</scope>
    <source>
        <strain>Denwood</strain>
        <strain evidence="2">Zambia</strain>
    </source>
</reference>
<evidence type="ECO:0000313" key="1">
    <source>
        <dbReference type="EMBL" id="VDP85718.1"/>
    </source>
</evidence>
<dbReference type="AlphaFoldDB" id="A0A183Q5C2"/>
<dbReference type="EMBL" id="UZAL01048638">
    <property type="protein sequence ID" value="VDP85718.1"/>
    <property type="molecule type" value="Genomic_DNA"/>
</dbReference>
<organism evidence="1 2">
    <name type="scientific">Schistosoma mattheei</name>
    <dbReference type="NCBI Taxonomy" id="31246"/>
    <lineage>
        <taxon>Eukaryota</taxon>
        <taxon>Metazoa</taxon>
        <taxon>Spiralia</taxon>
        <taxon>Lophotrochozoa</taxon>
        <taxon>Platyhelminthes</taxon>
        <taxon>Trematoda</taxon>
        <taxon>Digenea</taxon>
        <taxon>Strigeidida</taxon>
        <taxon>Schistosomatoidea</taxon>
        <taxon>Schistosomatidae</taxon>
        <taxon>Schistosoma</taxon>
    </lineage>
</organism>
<dbReference type="PANTHER" id="PTHR21583:SF8">
    <property type="entry name" value="PROTEIN ELYS"/>
    <property type="match status" value="1"/>
</dbReference>
<accession>A0A183Q5C2</accession>
<sequence length="131" mass="14834">MLSFFDIFHSASVLRWNDFTYKSVSGKTLSSIPSASVYVSALSYIPQLQGLAVGFSFGGWQLWSLDRLNMEFCLRQATPATPVVSFNFLEPSDDPRFCCFIWVGWQSKQETESDGVFRFTGKQNSSGNFQR</sequence>
<gene>
    <name evidence="1" type="ORF">SMTD_LOCUS21808</name>
</gene>
<dbReference type="InterPro" id="IPR052620">
    <property type="entry name" value="ELYS/MEL-28_NucAsmblyFactor"/>
</dbReference>
<dbReference type="Pfam" id="PF16687">
    <property type="entry name" value="ELYS-bb"/>
    <property type="match status" value="1"/>
</dbReference>
<dbReference type="STRING" id="31246.A0A183Q5C2"/>
<dbReference type="PANTHER" id="PTHR21583">
    <property type="entry name" value="ELYS PROTEIN"/>
    <property type="match status" value="1"/>
</dbReference>
<keyword evidence="2" id="KW-1185">Reference proteome</keyword>